<evidence type="ECO:0000313" key="3">
    <source>
        <dbReference type="Proteomes" id="UP000004358"/>
    </source>
</evidence>
<dbReference type="GO" id="GO:0016787">
    <property type="term" value="F:hydrolase activity"/>
    <property type="evidence" value="ECO:0007669"/>
    <property type="project" value="UniProtKB-KW"/>
</dbReference>
<dbReference type="InterPro" id="IPR006680">
    <property type="entry name" value="Amidohydro-rel"/>
</dbReference>
<dbReference type="PANTHER" id="PTHR35563">
    <property type="entry name" value="BARREL METAL-DEPENDENT HYDROLASE, PUTATIVE (AFU_ORTHOLOGUE AFUA_1G16240)-RELATED"/>
    <property type="match status" value="1"/>
</dbReference>
<dbReference type="InterPro" id="IPR006311">
    <property type="entry name" value="TAT_signal"/>
</dbReference>
<dbReference type="HOGENOM" id="CLU_044590_2_0_0"/>
<feature type="domain" description="Amidohydrolase-related" evidence="1">
    <location>
        <begin position="40"/>
        <end position="311"/>
    </location>
</feature>
<dbReference type="SUPFAM" id="SSF51556">
    <property type="entry name" value="Metallo-dependent hydrolases"/>
    <property type="match status" value="1"/>
</dbReference>
<evidence type="ECO:0000259" key="1">
    <source>
        <dbReference type="Pfam" id="PF04909"/>
    </source>
</evidence>
<dbReference type="Pfam" id="PF04909">
    <property type="entry name" value="Amidohydro_2"/>
    <property type="match status" value="1"/>
</dbReference>
<sequence>MNNLSKQPSMSRRRYLQTAAVAVAGASISLAKQPQEPGYIDAHVHVWTPDTTTYPLGKDYDKSAMKPASFTPSELFAECRPEGVDRIVLIQMSFYQFDNQYMLDSIAQYPDTFRGVAIVDHRKPGVGLTMRNLQDQGVTGFRLYANAESANAWLDSPEMATMWKSAADTGQAICLLSNPDALPAIEKLCRRFPKTNVVVDHFSRIGGSGTIQQADLDNLCKLEKFPQTYVKTSAFYAFGKKQAPYLDLGPMVKRLRDTFGAQRLMWASDCPYQVQNEHSYAASISLIRDKLDFLTAEDKEWMLRKTAQSVYWI</sequence>
<dbReference type="PANTHER" id="PTHR35563:SF2">
    <property type="entry name" value="BARREL METAL-DEPENDENT HYDROLASE, PUTATIVE (AFU_ORTHOLOGUE AFUA_1G16240)-RELATED"/>
    <property type="match status" value="1"/>
</dbReference>
<dbReference type="Proteomes" id="UP000004358">
    <property type="component" value="Unassembled WGS sequence"/>
</dbReference>
<evidence type="ECO:0000313" key="2">
    <source>
        <dbReference type="EMBL" id="EAQ79261.1"/>
    </source>
</evidence>
<reference evidence="2 3" key="1">
    <citation type="submission" date="2006-02" db="EMBL/GenBank/DDBJ databases">
        <authorList>
            <person name="Amann R."/>
            <person name="Ferriera S."/>
            <person name="Johnson J."/>
            <person name="Kravitz S."/>
            <person name="Halpern A."/>
            <person name="Remington K."/>
            <person name="Beeson K."/>
            <person name="Tran B."/>
            <person name="Rogers Y.-H."/>
            <person name="Friedman R."/>
            <person name="Venter J.C."/>
        </authorList>
    </citation>
    <scope>NUCLEOTIDE SEQUENCE [LARGE SCALE GENOMIC DNA]</scope>
    <source>
        <strain evidence="2 3">DSM 3645</strain>
    </source>
</reference>
<comment type="caution">
    <text evidence="2">The sequence shown here is derived from an EMBL/GenBank/DDBJ whole genome shotgun (WGS) entry which is preliminary data.</text>
</comment>
<dbReference type="InterPro" id="IPR032466">
    <property type="entry name" value="Metal_Hydrolase"/>
</dbReference>
<dbReference type="STRING" id="314230.DSM3645_02258"/>
<dbReference type="AlphaFoldDB" id="A3ZVB5"/>
<dbReference type="InterPro" id="IPR052358">
    <property type="entry name" value="Aro_Compnd_Degr_Hydrolases"/>
</dbReference>
<name>A3ZVB5_9BACT</name>
<dbReference type="PROSITE" id="PS51318">
    <property type="entry name" value="TAT"/>
    <property type="match status" value="1"/>
</dbReference>
<dbReference type="Gene3D" id="3.20.20.140">
    <property type="entry name" value="Metal-dependent hydrolases"/>
    <property type="match status" value="1"/>
</dbReference>
<gene>
    <name evidence="2" type="ORF">DSM3645_02258</name>
</gene>
<protein>
    <submittedName>
        <fullName evidence="2">Amidohydrolase 2</fullName>
    </submittedName>
</protein>
<accession>A3ZVB5</accession>
<proteinExistence type="predicted"/>
<dbReference type="eggNOG" id="COG3618">
    <property type="taxonomic scope" value="Bacteria"/>
</dbReference>
<dbReference type="EMBL" id="AANZ01000014">
    <property type="protein sequence ID" value="EAQ79261.1"/>
    <property type="molecule type" value="Genomic_DNA"/>
</dbReference>
<keyword evidence="2" id="KW-0378">Hydrolase</keyword>
<organism evidence="2 3">
    <name type="scientific">Blastopirellula marina DSM 3645</name>
    <dbReference type="NCBI Taxonomy" id="314230"/>
    <lineage>
        <taxon>Bacteria</taxon>
        <taxon>Pseudomonadati</taxon>
        <taxon>Planctomycetota</taxon>
        <taxon>Planctomycetia</taxon>
        <taxon>Pirellulales</taxon>
        <taxon>Pirellulaceae</taxon>
        <taxon>Blastopirellula</taxon>
    </lineage>
</organism>
<dbReference type="RefSeq" id="WP_002654046.1">
    <property type="nucleotide sequence ID" value="NZ_CH672377.1"/>
</dbReference>